<name>A0AAQ3L8X3_9BACT</name>
<sequence length="85" mass="9360">MHTPLDNSSDQKGSIVIPIRKEPVLACSFQGITNRNFQKPVMEIDLRPLHLSPASLAEAKRVISIGLNMSDTQKMVAFELDAVAQ</sequence>
<reference evidence="1 2" key="1">
    <citation type="submission" date="2023-10" db="EMBL/GenBank/DDBJ databases">
        <title>Rubellicoccus peritrichatus gen. nov., sp. nov., isolated from an algae of coral reef tank.</title>
        <authorList>
            <person name="Luo J."/>
        </authorList>
    </citation>
    <scope>NUCLEOTIDE SEQUENCE [LARGE SCALE GENOMIC DNA]</scope>
    <source>
        <strain evidence="1 2">CR14</strain>
    </source>
</reference>
<gene>
    <name evidence="1" type="ORF">RZN69_14650</name>
</gene>
<keyword evidence="2" id="KW-1185">Reference proteome</keyword>
<protein>
    <recommendedName>
        <fullName evidence="3">PemK-like protein</fullName>
    </recommendedName>
</protein>
<dbReference type="KEGG" id="puo:RZN69_14650"/>
<evidence type="ECO:0000313" key="2">
    <source>
        <dbReference type="Proteomes" id="UP001304300"/>
    </source>
</evidence>
<dbReference type="AlphaFoldDB" id="A0AAQ3L8X3"/>
<dbReference type="EMBL" id="CP136920">
    <property type="protein sequence ID" value="WOO39862.1"/>
    <property type="molecule type" value="Genomic_DNA"/>
</dbReference>
<dbReference type="Proteomes" id="UP001304300">
    <property type="component" value="Chromosome"/>
</dbReference>
<proteinExistence type="predicted"/>
<organism evidence="1 2">
    <name type="scientific">Rubellicoccus peritrichatus</name>
    <dbReference type="NCBI Taxonomy" id="3080537"/>
    <lineage>
        <taxon>Bacteria</taxon>
        <taxon>Pseudomonadati</taxon>
        <taxon>Verrucomicrobiota</taxon>
        <taxon>Opitutia</taxon>
        <taxon>Puniceicoccales</taxon>
        <taxon>Cerasicoccaceae</taxon>
        <taxon>Rubellicoccus</taxon>
    </lineage>
</organism>
<evidence type="ECO:0000313" key="1">
    <source>
        <dbReference type="EMBL" id="WOO39862.1"/>
    </source>
</evidence>
<evidence type="ECO:0008006" key="3">
    <source>
        <dbReference type="Google" id="ProtNLM"/>
    </source>
</evidence>
<dbReference type="RefSeq" id="WP_317831901.1">
    <property type="nucleotide sequence ID" value="NZ_CP136920.1"/>
</dbReference>
<accession>A0AAQ3L8X3</accession>